<feature type="compositionally biased region" description="Polar residues" evidence="1">
    <location>
        <begin position="678"/>
        <end position="695"/>
    </location>
</feature>
<dbReference type="PANTHER" id="PTHR38787:SF3">
    <property type="entry name" value="REGULATORY P DOMAIN-CONTAINING PROTEIN"/>
    <property type="match status" value="1"/>
</dbReference>
<feature type="compositionally biased region" description="Low complexity" evidence="1">
    <location>
        <begin position="550"/>
        <end position="565"/>
    </location>
</feature>
<proteinExistence type="predicted"/>
<reference evidence="2 3" key="1">
    <citation type="submission" date="2024-10" db="EMBL/GenBank/DDBJ databases">
        <title>Updated reference genomes for cyclostephanoid diatoms.</title>
        <authorList>
            <person name="Roberts W.R."/>
            <person name="Alverson A.J."/>
        </authorList>
    </citation>
    <scope>NUCLEOTIDE SEQUENCE [LARGE SCALE GENOMIC DNA]</scope>
    <source>
        <strain evidence="2 3">AJA228-03</strain>
    </source>
</reference>
<evidence type="ECO:0000313" key="2">
    <source>
        <dbReference type="EMBL" id="KAL3809342.1"/>
    </source>
</evidence>
<dbReference type="Gene3D" id="2.60.120.380">
    <property type="match status" value="1"/>
</dbReference>
<feature type="region of interest" description="Disordered" evidence="1">
    <location>
        <begin position="525"/>
        <end position="565"/>
    </location>
</feature>
<dbReference type="EMBL" id="JALLPB020000416">
    <property type="protein sequence ID" value="KAL3809342.1"/>
    <property type="molecule type" value="Genomic_DNA"/>
</dbReference>
<evidence type="ECO:0000313" key="3">
    <source>
        <dbReference type="Proteomes" id="UP001530377"/>
    </source>
</evidence>
<keyword evidence="3" id="KW-1185">Reference proteome</keyword>
<evidence type="ECO:0000256" key="1">
    <source>
        <dbReference type="SAM" id="MobiDB-lite"/>
    </source>
</evidence>
<dbReference type="InterPro" id="IPR027589">
    <property type="entry name" value="Choice_anch_B"/>
</dbReference>
<feature type="region of interest" description="Disordered" evidence="1">
    <location>
        <begin position="678"/>
        <end position="702"/>
    </location>
</feature>
<accession>A0ABD3R958</accession>
<protein>
    <submittedName>
        <fullName evidence="2">Uncharacterized protein</fullName>
    </submittedName>
</protein>
<feature type="compositionally biased region" description="Polar residues" evidence="1">
    <location>
        <begin position="525"/>
        <end position="549"/>
    </location>
</feature>
<sequence length="702" mass="75629">MRSTASLLALPFARGIGISSAGDVIDHLALRANQANDNDHRSLRGRTGTNFFDDTPARTSGGYDAMPMTMNDSKNMSSRHVGCDKLLKANHTAQDLEAVNFRANDSGDEMTLERDVDADSFMAVTAQQAAIPCVGNFSDTGSVQYPCWNIDLMSFIPLASFIIPGVTSSPGGNNVWGWTYGNGREFALMGLSTGTAFVEITDPVNPVYIGILPAHNLAYSTWRDVRTYANHAFIVSEATSHGMQVFDLTLLLNVIASSMPVRFSATARYTGFSTAHTIAINEATGMAYAVGTNTYAGGLHMVNITNPTNPVLAGGYGGDGYTHECECILYDTGPDSRYIKSEICFNYNVDTLTIVDVTNKAAPRQLSRIGYSGSAYTHQGWLTDDRTHVIVNDEQDEDGAVNTKSHVFNVKSLTNPTYVGYHSGTTKATDHNLYIKDNLVFQANFRAGLQVLRINNLDSASLTQVGHFDIYPSSNSDTLNGAWGNYPYFSSGNIIVSGIEQGLYVLKSPNNFGLTPMPISPTAYPTSAKPTFSSRPTAMPSTSGPTSAKPTSSRPTNRPTTLKPTLPQLTAGQRLTLSISSVGANQMYYIAVPRSNRVTCRTTGTSGSSSGDPDLYVKFGSQPTLTSYVAVSKGNSYVEVVGPLAASTSADRTLYVMVYAWSAFVNVQLWCDLITNSPSASPTTRKPTLSPTTRKPSSRRPT</sequence>
<dbReference type="PANTHER" id="PTHR38787">
    <property type="entry name" value="REGULATORY P DOMAIN-CONTAINING PROTEIN"/>
    <property type="match status" value="1"/>
</dbReference>
<dbReference type="AlphaFoldDB" id="A0ABD3R958"/>
<dbReference type="NCBIfam" id="TIGR04312">
    <property type="entry name" value="choice_anch_B"/>
    <property type="match status" value="1"/>
</dbReference>
<comment type="caution">
    <text evidence="2">The sequence shown here is derived from an EMBL/GenBank/DDBJ whole genome shotgun (WGS) entry which is preliminary data.</text>
</comment>
<dbReference type="Proteomes" id="UP001530377">
    <property type="component" value="Unassembled WGS sequence"/>
</dbReference>
<organism evidence="2 3">
    <name type="scientific">Cyclostephanos tholiformis</name>
    <dbReference type="NCBI Taxonomy" id="382380"/>
    <lineage>
        <taxon>Eukaryota</taxon>
        <taxon>Sar</taxon>
        <taxon>Stramenopiles</taxon>
        <taxon>Ochrophyta</taxon>
        <taxon>Bacillariophyta</taxon>
        <taxon>Coscinodiscophyceae</taxon>
        <taxon>Thalassiosirophycidae</taxon>
        <taxon>Stephanodiscales</taxon>
        <taxon>Stephanodiscaceae</taxon>
        <taxon>Cyclostephanos</taxon>
    </lineage>
</organism>
<name>A0ABD3R958_9STRA</name>
<gene>
    <name evidence="2" type="ORF">ACHAXA_009050</name>
</gene>